<gene>
    <name evidence="8" type="ORF">GXW76_21605</name>
</gene>
<dbReference type="EMBL" id="JAAEDM010000089">
    <property type="protein sequence ID" value="MBR0673785.1"/>
    <property type="molecule type" value="Genomic_DNA"/>
</dbReference>
<evidence type="ECO:0000313" key="8">
    <source>
        <dbReference type="EMBL" id="MBR0673785.1"/>
    </source>
</evidence>
<dbReference type="PANTHER" id="PTHR11707">
    <property type="entry name" value="L-ASPARAGINASE"/>
    <property type="match status" value="1"/>
</dbReference>
<dbReference type="PIRSF" id="PIRSF001220">
    <property type="entry name" value="L-ASNase_gatD"/>
    <property type="match status" value="1"/>
</dbReference>
<evidence type="ECO:0000256" key="1">
    <source>
        <dbReference type="ARBA" id="ARBA00010518"/>
    </source>
</evidence>
<keyword evidence="2" id="KW-0378">Hydrolase</keyword>
<dbReference type="InterPro" id="IPR004550">
    <property type="entry name" value="AsnASE_II"/>
</dbReference>
<evidence type="ECO:0000259" key="7">
    <source>
        <dbReference type="Pfam" id="PF17763"/>
    </source>
</evidence>
<keyword evidence="9" id="KW-1185">Reference proteome</keyword>
<feature type="domain" description="Asparaginase/glutaminase C-terminal" evidence="7">
    <location>
        <begin position="240"/>
        <end position="339"/>
    </location>
</feature>
<proteinExistence type="inferred from homology"/>
<sequence>MSAPSDRRRAEPGDVNRPAGPRPKVAVIGTGGTISSVGRGPLDLIDYGATGQVLDVNGVIARVPELALVADVIPVPFRAIPSTALGWPEWKELLLICDRLVAEHPDLAGIAVTHGTATLEETAYFLSLTLKVPVPVVLLGAQRPASALAGDGPMNLVNAVRVAADPRARGLGALVLLNDEIQAAREVTKTSTLRMQTFRTPDFGCLGHADADEIAWYRKPLRRLAPDTEFDVRGLDALPRVDVAYAYAGADGAAIDAFVAAGAKGIVTAGFAPGFVTPAMAASMEAAVKQGVVVVTSSRAGSGRAAKTTKGTKSGFVTADNLTPQKARILLALALAAGVTDLGRIFATY</sequence>
<dbReference type="InterPro" id="IPR040919">
    <property type="entry name" value="Asparaginase_C"/>
</dbReference>
<dbReference type="PIRSF" id="PIRSF500176">
    <property type="entry name" value="L_ASNase"/>
    <property type="match status" value="1"/>
</dbReference>
<dbReference type="InterPro" id="IPR037152">
    <property type="entry name" value="L-asparaginase_N_sf"/>
</dbReference>
<feature type="active site" evidence="4">
    <location>
        <position position="33"/>
    </location>
</feature>
<dbReference type="AlphaFoldDB" id="A0A9X9X306"/>
<dbReference type="SMART" id="SM00870">
    <property type="entry name" value="Asparaginase"/>
    <property type="match status" value="1"/>
</dbReference>
<dbReference type="InterPro" id="IPR020827">
    <property type="entry name" value="Asparaginase/glutaminase_AS1"/>
</dbReference>
<evidence type="ECO:0000259" key="6">
    <source>
        <dbReference type="Pfam" id="PF00710"/>
    </source>
</evidence>
<comment type="similarity">
    <text evidence="1">Belongs to the asparaginase 1 family.</text>
</comment>
<accession>A0A9X9X306</accession>
<dbReference type="RefSeq" id="WP_211864187.1">
    <property type="nucleotide sequence ID" value="NZ_JAAEDM010000089.1"/>
</dbReference>
<dbReference type="InterPro" id="IPR027474">
    <property type="entry name" value="L-asparaginase_N"/>
</dbReference>
<dbReference type="Pfam" id="PF17763">
    <property type="entry name" value="Asparaginase_C"/>
    <property type="match status" value="1"/>
</dbReference>
<dbReference type="InterPro" id="IPR036152">
    <property type="entry name" value="Asp/glu_Ase-like_sf"/>
</dbReference>
<evidence type="ECO:0000256" key="4">
    <source>
        <dbReference type="PROSITE-ProRule" id="PRU10099"/>
    </source>
</evidence>
<evidence type="ECO:0000313" key="9">
    <source>
        <dbReference type="Proteomes" id="UP001138751"/>
    </source>
</evidence>
<dbReference type="SUPFAM" id="SSF53774">
    <property type="entry name" value="Glutaminase/Asparaginase"/>
    <property type="match status" value="1"/>
</dbReference>
<dbReference type="FunFam" id="3.40.50.1170:FF:000001">
    <property type="entry name" value="L-asparaginase 2"/>
    <property type="match status" value="1"/>
</dbReference>
<dbReference type="InterPro" id="IPR027473">
    <property type="entry name" value="L-asparaginase_C"/>
</dbReference>
<evidence type="ECO:0000256" key="5">
    <source>
        <dbReference type="SAM" id="MobiDB-lite"/>
    </source>
</evidence>
<dbReference type="CDD" id="cd08964">
    <property type="entry name" value="L-asparaginase_II"/>
    <property type="match status" value="1"/>
</dbReference>
<dbReference type="PROSITE" id="PS00144">
    <property type="entry name" value="ASN_GLN_ASE_1"/>
    <property type="match status" value="1"/>
</dbReference>
<reference evidence="8" key="1">
    <citation type="submission" date="2020-01" db="EMBL/GenBank/DDBJ databases">
        <authorList>
            <person name="Rat A."/>
        </authorList>
    </citation>
    <scope>NUCLEOTIDE SEQUENCE</scope>
    <source>
        <strain evidence="8">LMG 31231</strain>
    </source>
</reference>
<evidence type="ECO:0000256" key="2">
    <source>
        <dbReference type="ARBA" id="ARBA00022801"/>
    </source>
</evidence>
<dbReference type="PANTHER" id="PTHR11707:SF28">
    <property type="entry name" value="60 KDA LYSOPHOSPHOLIPASE"/>
    <property type="match status" value="1"/>
</dbReference>
<dbReference type="Gene3D" id="3.40.50.40">
    <property type="match status" value="1"/>
</dbReference>
<dbReference type="PRINTS" id="PR00139">
    <property type="entry name" value="ASNGLNASE"/>
</dbReference>
<reference evidence="8" key="2">
    <citation type="journal article" date="2021" name="Syst. Appl. Microbiol.">
        <title>Roseomonas hellenica sp. nov., isolated from roots of wild-growing Alkanna tinctoria.</title>
        <authorList>
            <person name="Rat A."/>
            <person name="Naranjo H.D."/>
            <person name="Lebbe L."/>
            <person name="Cnockaert M."/>
            <person name="Krigas N."/>
            <person name="Grigoriadou K."/>
            <person name="Maloupa E."/>
            <person name="Willems A."/>
        </authorList>
    </citation>
    <scope>NUCLEOTIDE SEQUENCE</scope>
    <source>
        <strain evidence="8">LMG 31231</strain>
    </source>
</reference>
<dbReference type="GO" id="GO:0006528">
    <property type="term" value="P:asparagine metabolic process"/>
    <property type="evidence" value="ECO:0007669"/>
    <property type="project" value="InterPro"/>
</dbReference>
<feature type="region of interest" description="Disordered" evidence="5">
    <location>
        <begin position="1"/>
        <end position="22"/>
    </location>
</feature>
<feature type="domain" description="L-asparaginase N-terminal" evidence="6">
    <location>
        <begin position="24"/>
        <end position="220"/>
    </location>
</feature>
<feature type="compositionally biased region" description="Basic and acidic residues" evidence="5">
    <location>
        <begin position="1"/>
        <end position="14"/>
    </location>
</feature>
<feature type="active site" description="O-isoaspartyl threonine intermediate" evidence="3">
    <location>
        <position position="33"/>
    </location>
</feature>
<dbReference type="PROSITE" id="PS51732">
    <property type="entry name" value="ASN_GLN_ASE_3"/>
    <property type="match status" value="1"/>
</dbReference>
<name>A0A9X9X306_9PROT</name>
<comment type="caution">
    <text evidence="8">The sequence shown here is derived from an EMBL/GenBank/DDBJ whole genome shotgun (WGS) entry which is preliminary data.</text>
</comment>
<dbReference type="Gene3D" id="3.40.50.1170">
    <property type="entry name" value="L-asparaginase, N-terminal domain"/>
    <property type="match status" value="1"/>
</dbReference>
<dbReference type="GO" id="GO:0004067">
    <property type="term" value="F:asparaginase activity"/>
    <property type="evidence" value="ECO:0007669"/>
    <property type="project" value="UniProtKB-UniRule"/>
</dbReference>
<evidence type="ECO:0000256" key="3">
    <source>
        <dbReference type="PIRSR" id="PIRSR001220-1"/>
    </source>
</evidence>
<organism evidence="8 9">
    <name type="scientific">Neoroseomonas soli</name>
    <dbReference type="NCBI Taxonomy" id="1081025"/>
    <lineage>
        <taxon>Bacteria</taxon>
        <taxon>Pseudomonadati</taxon>
        <taxon>Pseudomonadota</taxon>
        <taxon>Alphaproteobacteria</taxon>
        <taxon>Acetobacterales</taxon>
        <taxon>Acetobacteraceae</taxon>
        <taxon>Neoroseomonas</taxon>
    </lineage>
</organism>
<protein>
    <submittedName>
        <fullName evidence="8">Asparaginase</fullName>
    </submittedName>
</protein>
<dbReference type="Pfam" id="PF00710">
    <property type="entry name" value="Asparaginase"/>
    <property type="match status" value="1"/>
</dbReference>
<dbReference type="InterPro" id="IPR006034">
    <property type="entry name" value="Asparaginase/glutaminase-like"/>
</dbReference>
<dbReference type="Proteomes" id="UP001138751">
    <property type="component" value="Unassembled WGS sequence"/>
</dbReference>